<evidence type="ECO:0000256" key="1">
    <source>
        <dbReference type="SAM" id="MobiDB-lite"/>
    </source>
</evidence>
<sequence>MESSPPPLSFSPSSSLAATLRCKSISELLHNIHLFDFGLPTRRLTVYSIEEHIICQEESFTHIALIDRCKKLKPLSSELNIHTPSFDRALCSIHHLLTLRLQRRHPGSGNLSIQQREAGLALVNILMMSEACVLPTHPYTPSSPDPTHLRLLAFSVAEAALQSDPNSPSFCLTTDKAPVLPEFSHRLCNWPIKVEGVEEDWEKNRWLGTEYENRAQWKMGHKKMGMKKSALGKIVSESPSSYNLYPPRNSSLAAITSDYDWNDPYERPAIASEKQTKGIRRQRLWSCTRFVSPSATSPQLDQARPPPDFELSLAAKKCMTRPEHGPDNNNASAKSDVFLPNQPIDYPPCTNLASKTPTEEYTSSRIEARLALSTVLSRRPSTPPSPIAMSVASSPKEKDAPRLAPFLRERTNGRISRRPSSMPPMTFPAEHMTSLATLGKNNYAAPKPAVMVTPPKNRYTFEGRDDVQECIRPPPIQSLSGNTTTSGIGGSSFQHMTSTPSSDWTAVSPTYITSPTGSASSTMSIPRIICTPAPVKVVKDGLEMDSDEEGDVVLFEADTCGSEPGRASFLQASQEKERVARAAAMKKRLLQRRMSN</sequence>
<dbReference type="GeneID" id="89987031"/>
<evidence type="ECO:0000313" key="2">
    <source>
        <dbReference type="EMBL" id="WVO18979.1"/>
    </source>
</evidence>
<dbReference type="Proteomes" id="UP001432216">
    <property type="component" value="Chromosome 1"/>
</dbReference>
<dbReference type="RefSeq" id="XP_064718219.1">
    <property type="nucleotide sequence ID" value="XM_064862147.1"/>
</dbReference>
<proteinExistence type="predicted"/>
<feature type="region of interest" description="Disordered" evidence="1">
    <location>
        <begin position="472"/>
        <end position="504"/>
    </location>
</feature>
<feature type="region of interest" description="Disordered" evidence="1">
    <location>
        <begin position="377"/>
        <end position="399"/>
    </location>
</feature>
<gene>
    <name evidence="2" type="ORF">IAS62_000255</name>
</gene>
<feature type="compositionally biased region" description="Polar residues" evidence="1">
    <location>
        <begin position="493"/>
        <end position="504"/>
    </location>
</feature>
<accession>A0ABZ2AL85</accession>
<keyword evidence="3" id="KW-1185">Reference proteome</keyword>
<dbReference type="EMBL" id="CP143806">
    <property type="protein sequence ID" value="WVO18979.1"/>
    <property type="molecule type" value="Genomic_DNA"/>
</dbReference>
<reference evidence="2 3" key="1">
    <citation type="submission" date="2024-01" db="EMBL/GenBank/DDBJ databases">
        <title>Comparative genomics of Cryptococcus and Kwoniella reveals pathogenesis evolution and contrasting modes of karyotype evolution via chromosome fusion or intercentromeric recombination.</title>
        <authorList>
            <person name="Coelho M.A."/>
            <person name="David-Palma M."/>
            <person name="Shea T."/>
            <person name="Bowers K."/>
            <person name="McGinley-Smith S."/>
            <person name="Mohammad A.W."/>
            <person name="Gnirke A."/>
            <person name="Yurkov A.M."/>
            <person name="Nowrousian M."/>
            <person name="Sun S."/>
            <person name="Cuomo C.A."/>
            <person name="Heitman J."/>
        </authorList>
    </citation>
    <scope>NUCLEOTIDE SEQUENCE [LARGE SCALE GENOMIC DNA]</scope>
    <source>
        <strain evidence="2 3">7685027</strain>
    </source>
</reference>
<protein>
    <submittedName>
        <fullName evidence="2">Uncharacterized protein</fullName>
    </submittedName>
</protein>
<organism evidence="2 3">
    <name type="scientific">Cryptococcus decagattii</name>
    <dbReference type="NCBI Taxonomy" id="1859122"/>
    <lineage>
        <taxon>Eukaryota</taxon>
        <taxon>Fungi</taxon>
        <taxon>Dikarya</taxon>
        <taxon>Basidiomycota</taxon>
        <taxon>Agaricomycotina</taxon>
        <taxon>Tremellomycetes</taxon>
        <taxon>Tremellales</taxon>
        <taxon>Cryptococcaceae</taxon>
        <taxon>Cryptococcus</taxon>
        <taxon>Cryptococcus gattii species complex</taxon>
    </lineage>
</organism>
<name>A0ABZ2AL85_9TREE</name>
<feature type="region of interest" description="Disordered" evidence="1">
    <location>
        <begin position="320"/>
        <end position="340"/>
    </location>
</feature>
<evidence type="ECO:0000313" key="3">
    <source>
        <dbReference type="Proteomes" id="UP001432216"/>
    </source>
</evidence>